<reference evidence="1 2" key="1">
    <citation type="submission" date="2024-01" db="EMBL/GenBank/DDBJ databases">
        <title>The complete chloroplast genome sequence of Lithospermum erythrorhizon: insights into the phylogenetic relationship among Boraginaceae species and the maternal lineages of purple gromwells.</title>
        <authorList>
            <person name="Okada T."/>
            <person name="Watanabe K."/>
        </authorList>
    </citation>
    <scope>NUCLEOTIDE SEQUENCE [LARGE SCALE GENOMIC DNA]</scope>
</reference>
<name>A0AAV3PAC1_LITER</name>
<protein>
    <submittedName>
        <fullName evidence="1">Uncharacterized protein</fullName>
    </submittedName>
</protein>
<dbReference type="Proteomes" id="UP001454036">
    <property type="component" value="Unassembled WGS sequence"/>
</dbReference>
<dbReference type="Gene3D" id="3.30.420.10">
    <property type="entry name" value="Ribonuclease H-like superfamily/Ribonuclease H"/>
    <property type="match status" value="2"/>
</dbReference>
<dbReference type="InterPro" id="IPR012337">
    <property type="entry name" value="RNaseH-like_sf"/>
</dbReference>
<sequence>MLDGVLYRRSFQATDAPDHVRRCHSCLRQASIFHQPLHKMVSMLCPIPFYQWGVNIVGDLQRTAGSKRYDIVAVDYFTKWVEPKPLPKYRSHDKLRVLSTTNDQVEVMNRVIIKGVKKRLQQDRGDWDQELPTVLWSFRKTRNMITGETPFILVYRSDALLPVEIHVNTARLKYHDELDNE</sequence>
<dbReference type="EMBL" id="BAABME010016967">
    <property type="protein sequence ID" value="GAA0148208.1"/>
    <property type="molecule type" value="Genomic_DNA"/>
</dbReference>
<accession>A0AAV3PAC1</accession>
<dbReference type="InterPro" id="IPR036397">
    <property type="entry name" value="RNaseH_sf"/>
</dbReference>
<organism evidence="1 2">
    <name type="scientific">Lithospermum erythrorhizon</name>
    <name type="common">Purple gromwell</name>
    <name type="synonym">Lithospermum officinale var. erythrorhizon</name>
    <dbReference type="NCBI Taxonomy" id="34254"/>
    <lineage>
        <taxon>Eukaryota</taxon>
        <taxon>Viridiplantae</taxon>
        <taxon>Streptophyta</taxon>
        <taxon>Embryophyta</taxon>
        <taxon>Tracheophyta</taxon>
        <taxon>Spermatophyta</taxon>
        <taxon>Magnoliopsida</taxon>
        <taxon>eudicotyledons</taxon>
        <taxon>Gunneridae</taxon>
        <taxon>Pentapetalae</taxon>
        <taxon>asterids</taxon>
        <taxon>lamiids</taxon>
        <taxon>Boraginales</taxon>
        <taxon>Boraginaceae</taxon>
        <taxon>Boraginoideae</taxon>
        <taxon>Lithospermeae</taxon>
        <taxon>Lithospermum</taxon>
    </lineage>
</organism>
<dbReference type="SUPFAM" id="SSF53098">
    <property type="entry name" value="Ribonuclease H-like"/>
    <property type="match status" value="1"/>
</dbReference>
<dbReference type="GO" id="GO:0003676">
    <property type="term" value="F:nucleic acid binding"/>
    <property type="evidence" value="ECO:0007669"/>
    <property type="project" value="InterPro"/>
</dbReference>
<evidence type="ECO:0000313" key="2">
    <source>
        <dbReference type="Proteomes" id="UP001454036"/>
    </source>
</evidence>
<dbReference type="PANTHER" id="PTHR47266">
    <property type="entry name" value="ENDONUCLEASE-RELATED"/>
    <property type="match status" value="1"/>
</dbReference>
<dbReference type="InterPro" id="IPR052160">
    <property type="entry name" value="Gypsy_RT_Integrase-like"/>
</dbReference>
<dbReference type="AlphaFoldDB" id="A0AAV3PAC1"/>
<proteinExistence type="predicted"/>
<evidence type="ECO:0000313" key="1">
    <source>
        <dbReference type="EMBL" id="GAA0148208.1"/>
    </source>
</evidence>
<gene>
    <name evidence="1" type="ORF">LIER_36672</name>
</gene>
<keyword evidence="2" id="KW-1185">Reference proteome</keyword>
<comment type="caution">
    <text evidence="1">The sequence shown here is derived from an EMBL/GenBank/DDBJ whole genome shotgun (WGS) entry which is preliminary data.</text>
</comment>